<sequence length="40" mass="4609">MFSLFLNMQGPVGHVLSHNQNMVFAWLSENGRRIEYINAS</sequence>
<dbReference type="EMBL" id="GBRH01178874">
    <property type="protein sequence ID" value="JAE19022.1"/>
    <property type="molecule type" value="Transcribed_RNA"/>
</dbReference>
<dbReference type="AlphaFoldDB" id="A0A0A9G3C9"/>
<organism evidence="1">
    <name type="scientific">Arundo donax</name>
    <name type="common">Giant reed</name>
    <name type="synonym">Donax arundinaceus</name>
    <dbReference type="NCBI Taxonomy" id="35708"/>
    <lineage>
        <taxon>Eukaryota</taxon>
        <taxon>Viridiplantae</taxon>
        <taxon>Streptophyta</taxon>
        <taxon>Embryophyta</taxon>
        <taxon>Tracheophyta</taxon>
        <taxon>Spermatophyta</taxon>
        <taxon>Magnoliopsida</taxon>
        <taxon>Liliopsida</taxon>
        <taxon>Poales</taxon>
        <taxon>Poaceae</taxon>
        <taxon>PACMAD clade</taxon>
        <taxon>Arundinoideae</taxon>
        <taxon>Arundineae</taxon>
        <taxon>Arundo</taxon>
    </lineage>
</organism>
<name>A0A0A9G3C9_ARUDO</name>
<evidence type="ECO:0000313" key="1">
    <source>
        <dbReference type="EMBL" id="JAE19022.1"/>
    </source>
</evidence>
<reference evidence="1" key="2">
    <citation type="journal article" date="2015" name="Data Brief">
        <title>Shoot transcriptome of the giant reed, Arundo donax.</title>
        <authorList>
            <person name="Barrero R.A."/>
            <person name="Guerrero F.D."/>
            <person name="Moolhuijzen P."/>
            <person name="Goolsby J.A."/>
            <person name="Tidwell J."/>
            <person name="Bellgard S.E."/>
            <person name="Bellgard M.I."/>
        </authorList>
    </citation>
    <scope>NUCLEOTIDE SEQUENCE</scope>
    <source>
        <tissue evidence="1">Shoot tissue taken approximately 20 cm above the soil surface</tissue>
    </source>
</reference>
<reference evidence="1" key="1">
    <citation type="submission" date="2014-09" db="EMBL/GenBank/DDBJ databases">
        <authorList>
            <person name="Magalhaes I.L.F."/>
            <person name="Oliveira U."/>
            <person name="Santos F.R."/>
            <person name="Vidigal T.H.D.A."/>
            <person name="Brescovit A.D."/>
            <person name="Santos A.J."/>
        </authorList>
    </citation>
    <scope>NUCLEOTIDE SEQUENCE</scope>
    <source>
        <tissue evidence="1">Shoot tissue taken approximately 20 cm above the soil surface</tissue>
    </source>
</reference>
<protein>
    <submittedName>
        <fullName evidence="1">Uncharacterized protein</fullName>
    </submittedName>
</protein>
<proteinExistence type="predicted"/>
<accession>A0A0A9G3C9</accession>